<dbReference type="EMBL" id="JANJYI010000005">
    <property type="protein sequence ID" value="KAK2647700.1"/>
    <property type="molecule type" value="Genomic_DNA"/>
</dbReference>
<evidence type="ECO:0000259" key="3">
    <source>
        <dbReference type="Pfam" id="PF08670"/>
    </source>
</evidence>
<dbReference type="InterPro" id="IPR044830">
    <property type="entry name" value="HD-Zip_III"/>
</dbReference>
<evidence type="ECO:0000313" key="4">
    <source>
        <dbReference type="EMBL" id="KAK2647700.1"/>
    </source>
</evidence>
<keyword evidence="2" id="KW-1133">Transmembrane helix</keyword>
<dbReference type="PANTHER" id="PTHR45950">
    <property type="entry name" value="HOMEOBOX-LEUCINE ZIPPER PROTEIN ATHB-14"/>
    <property type="match status" value="1"/>
</dbReference>
<dbReference type="Proteomes" id="UP001280121">
    <property type="component" value="Unassembled WGS sequence"/>
</dbReference>
<proteinExistence type="predicted"/>
<organism evidence="4 5">
    <name type="scientific">Dipteronia dyeriana</name>
    <dbReference type="NCBI Taxonomy" id="168575"/>
    <lineage>
        <taxon>Eukaryota</taxon>
        <taxon>Viridiplantae</taxon>
        <taxon>Streptophyta</taxon>
        <taxon>Embryophyta</taxon>
        <taxon>Tracheophyta</taxon>
        <taxon>Spermatophyta</taxon>
        <taxon>Magnoliopsida</taxon>
        <taxon>eudicotyledons</taxon>
        <taxon>Gunneridae</taxon>
        <taxon>Pentapetalae</taxon>
        <taxon>rosids</taxon>
        <taxon>malvids</taxon>
        <taxon>Sapindales</taxon>
        <taxon>Sapindaceae</taxon>
        <taxon>Hippocastanoideae</taxon>
        <taxon>Acereae</taxon>
        <taxon>Dipteronia</taxon>
    </lineage>
</organism>
<keyword evidence="2" id="KW-0812">Transmembrane</keyword>
<protein>
    <recommendedName>
        <fullName evidence="3">MEKHLA domain-containing protein</fullName>
    </recommendedName>
</protein>
<dbReference type="InterPro" id="IPR013978">
    <property type="entry name" value="MEKHLA"/>
</dbReference>
<comment type="caution">
    <text evidence="4">The sequence shown here is derived from an EMBL/GenBank/DDBJ whole genome shotgun (WGS) entry which is preliminary data.</text>
</comment>
<dbReference type="PANTHER" id="PTHR45950:SF7">
    <property type="entry name" value="HOMEOBOX-LEUCINE ZIPPER PROTEIN ATHB-14"/>
    <property type="match status" value="1"/>
</dbReference>
<keyword evidence="5" id="KW-1185">Reference proteome</keyword>
<reference evidence="4" key="1">
    <citation type="journal article" date="2023" name="Plant J.">
        <title>Genome sequences and population genomics provide insights into the demographic history, inbreeding, and mutation load of two 'living fossil' tree species of Dipteronia.</title>
        <authorList>
            <person name="Feng Y."/>
            <person name="Comes H.P."/>
            <person name="Chen J."/>
            <person name="Zhu S."/>
            <person name="Lu R."/>
            <person name="Zhang X."/>
            <person name="Li P."/>
            <person name="Qiu J."/>
            <person name="Olsen K.M."/>
            <person name="Qiu Y."/>
        </authorList>
    </citation>
    <scope>NUCLEOTIDE SEQUENCE</scope>
    <source>
        <strain evidence="4">KIB01</strain>
    </source>
</reference>
<dbReference type="GO" id="GO:0003700">
    <property type="term" value="F:DNA-binding transcription factor activity"/>
    <property type="evidence" value="ECO:0007669"/>
    <property type="project" value="InterPro"/>
</dbReference>
<gene>
    <name evidence="4" type="ORF">Ddye_015189</name>
</gene>
<dbReference type="AlphaFoldDB" id="A0AAD9WZB5"/>
<evidence type="ECO:0000256" key="1">
    <source>
        <dbReference type="ARBA" id="ARBA00023242"/>
    </source>
</evidence>
<evidence type="ECO:0000256" key="2">
    <source>
        <dbReference type="SAM" id="Phobius"/>
    </source>
</evidence>
<sequence>MMFPLTSSFTTYDLSMVLPGVAGFKLSGKLHNEVMVLVGLSLAYSLIWPLLLICLLSLSCLGVCLVSALSHEDLHTYQQECVSSMGSPVSYEQAVVWKLSSDDDSNHCMAFIFINLSFVR</sequence>
<accession>A0AAD9WZB5</accession>
<evidence type="ECO:0000313" key="5">
    <source>
        <dbReference type="Proteomes" id="UP001280121"/>
    </source>
</evidence>
<keyword evidence="2" id="KW-0472">Membrane</keyword>
<dbReference type="Pfam" id="PF08670">
    <property type="entry name" value="MEKHLA"/>
    <property type="match status" value="1"/>
</dbReference>
<keyword evidence="1" id="KW-0539">Nucleus</keyword>
<feature type="domain" description="MEKHLA" evidence="3">
    <location>
        <begin position="70"/>
        <end position="118"/>
    </location>
</feature>
<feature type="transmembrane region" description="Helical" evidence="2">
    <location>
        <begin position="46"/>
        <end position="69"/>
    </location>
</feature>
<name>A0AAD9WZB5_9ROSI</name>